<name>A0A4Q9KV06_9MICR</name>
<organism evidence="2 3">
    <name type="scientific">Hamiltosporidium magnivora</name>
    <dbReference type="NCBI Taxonomy" id="148818"/>
    <lineage>
        <taxon>Eukaryota</taxon>
        <taxon>Fungi</taxon>
        <taxon>Fungi incertae sedis</taxon>
        <taxon>Microsporidia</taxon>
        <taxon>Dubosqiidae</taxon>
        <taxon>Hamiltosporidium</taxon>
    </lineage>
</organism>
<protein>
    <submittedName>
        <fullName evidence="2">DUF1749 domain-containing protein</fullName>
    </submittedName>
</protein>
<dbReference type="SUPFAM" id="SSF53474">
    <property type="entry name" value="alpha/beta-Hydrolases"/>
    <property type="match status" value="1"/>
</dbReference>
<dbReference type="AlphaFoldDB" id="A0A4Q9KV06"/>
<sequence length="266" mass="31245">MKGEIGIYNKNKNLIYFSSNKNSNTSIVFISGMYGGLFEPGYTKEIYKMCRKKQINFFQPRLSSFPNFGLFTLENDALEVLESLKYNQSENIILIGHSTGCQVIMYLIENYGEDFKERVKICILHGPISDRNYEEHVNRDLPKIIKEVTNKSESEVFVYENTMYKKERFLDLYRIGGKDDFFSYDLENTFFENLNKIEFKILFIISGNDKFTKESNLNKLKLIKGGEVKIIKEADHFLKQKKYIKKFLNIITKKISRLEKNNLSNL</sequence>
<dbReference type="VEuPathDB" id="MicrosporidiaDB:CWI39_3312p0010"/>
<dbReference type="Proteomes" id="UP000291404">
    <property type="component" value="Unassembled WGS sequence"/>
</dbReference>
<dbReference type="Proteomes" id="UP000293045">
    <property type="component" value="Unassembled WGS sequence"/>
</dbReference>
<dbReference type="InterPro" id="IPR029058">
    <property type="entry name" value="AB_hydrolase_fold"/>
</dbReference>
<gene>
    <name evidence="2" type="ORF">CWI36_2404p0010</name>
    <name evidence="1" type="ORF">CWI39_3312p0010</name>
</gene>
<comment type="caution">
    <text evidence="2">The sequence shown here is derived from an EMBL/GenBank/DDBJ whole genome shotgun (WGS) entry which is preliminary data.</text>
</comment>
<keyword evidence="3" id="KW-1185">Reference proteome</keyword>
<dbReference type="PANTHER" id="PTHR31591">
    <property type="entry name" value="UPF0613 PROTEIN PB24D3.06C"/>
    <property type="match status" value="1"/>
</dbReference>
<dbReference type="Gene3D" id="3.40.50.1820">
    <property type="entry name" value="alpha/beta hydrolase"/>
    <property type="match status" value="1"/>
</dbReference>
<evidence type="ECO:0000313" key="4">
    <source>
        <dbReference type="Proteomes" id="UP000293045"/>
    </source>
</evidence>
<dbReference type="PANTHER" id="PTHR31591:SF1">
    <property type="entry name" value="UPF0613 PROTEIN PB24D3.06C"/>
    <property type="match status" value="1"/>
</dbReference>
<dbReference type="VEuPathDB" id="MicrosporidiaDB:CWI36_2404p0010"/>
<dbReference type="Pfam" id="PF08538">
    <property type="entry name" value="DUF1749"/>
    <property type="match status" value="1"/>
</dbReference>
<dbReference type="InterPro" id="IPR013744">
    <property type="entry name" value="SidJ"/>
</dbReference>
<dbReference type="EMBL" id="PITI01002404">
    <property type="protein sequence ID" value="TBT98394.1"/>
    <property type="molecule type" value="Genomic_DNA"/>
</dbReference>
<accession>A0A4Q9KV06</accession>
<evidence type="ECO:0000313" key="3">
    <source>
        <dbReference type="Proteomes" id="UP000291404"/>
    </source>
</evidence>
<dbReference type="EMBL" id="PIXR01003312">
    <property type="protein sequence ID" value="TBT96924.1"/>
    <property type="molecule type" value="Genomic_DNA"/>
</dbReference>
<reference evidence="3 4" key="1">
    <citation type="submission" date="2017-12" db="EMBL/GenBank/DDBJ databases">
        <authorList>
            <person name="Pombert J.-F."/>
            <person name="Haag K.L."/>
            <person name="Ebert D."/>
        </authorList>
    </citation>
    <scope>NUCLEOTIDE SEQUENCE [LARGE SCALE GENOMIC DNA]</scope>
    <source>
        <strain evidence="2">BE-OM-2</strain>
        <strain evidence="1">IL-BN-2</strain>
    </source>
</reference>
<proteinExistence type="predicted"/>
<evidence type="ECO:0000313" key="2">
    <source>
        <dbReference type="EMBL" id="TBT98394.1"/>
    </source>
</evidence>
<evidence type="ECO:0000313" key="1">
    <source>
        <dbReference type="EMBL" id="TBT96924.1"/>
    </source>
</evidence>